<protein>
    <submittedName>
        <fullName evidence="3">Uncharacterized protein</fullName>
    </submittedName>
</protein>
<name>A0A914C211_9BILA</name>
<dbReference type="WBParaSite" id="ACRNAN_Path_1552.g6037.t1">
    <property type="protein sequence ID" value="ACRNAN_Path_1552.g6037.t1"/>
    <property type="gene ID" value="ACRNAN_Path_1552.g6037"/>
</dbReference>
<reference evidence="3" key="1">
    <citation type="submission" date="2022-11" db="UniProtKB">
        <authorList>
            <consortium name="WormBaseParasite"/>
        </authorList>
    </citation>
    <scope>IDENTIFICATION</scope>
</reference>
<dbReference type="AlphaFoldDB" id="A0A914C211"/>
<sequence length="110" mass="13002">MGVTDRGRCPFAALRFDSFGIRSYGAFLASSRIRPPFFDRNKPPATRKFDKIQPPREEKSYGHNDEKNEEEKDNDLYHEWPSSMVLYELNEEENWTVLLVLKKRMSEEVD</sequence>
<keyword evidence="2" id="KW-1185">Reference proteome</keyword>
<dbReference type="Proteomes" id="UP000887540">
    <property type="component" value="Unplaced"/>
</dbReference>
<evidence type="ECO:0000313" key="2">
    <source>
        <dbReference type="Proteomes" id="UP000887540"/>
    </source>
</evidence>
<organism evidence="2 3">
    <name type="scientific">Acrobeloides nanus</name>
    <dbReference type="NCBI Taxonomy" id="290746"/>
    <lineage>
        <taxon>Eukaryota</taxon>
        <taxon>Metazoa</taxon>
        <taxon>Ecdysozoa</taxon>
        <taxon>Nematoda</taxon>
        <taxon>Chromadorea</taxon>
        <taxon>Rhabditida</taxon>
        <taxon>Tylenchina</taxon>
        <taxon>Cephalobomorpha</taxon>
        <taxon>Cephaloboidea</taxon>
        <taxon>Cephalobidae</taxon>
        <taxon>Acrobeloides</taxon>
    </lineage>
</organism>
<accession>A0A914C211</accession>
<feature type="compositionally biased region" description="Basic and acidic residues" evidence="1">
    <location>
        <begin position="37"/>
        <end position="75"/>
    </location>
</feature>
<feature type="region of interest" description="Disordered" evidence="1">
    <location>
        <begin position="34"/>
        <end position="75"/>
    </location>
</feature>
<evidence type="ECO:0000313" key="3">
    <source>
        <dbReference type="WBParaSite" id="ACRNAN_Path_1552.g6037.t1"/>
    </source>
</evidence>
<proteinExistence type="predicted"/>
<evidence type="ECO:0000256" key="1">
    <source>
        <dbReference type="SAM" id="MobiDB-lite"/>
    </source>
</evidence>